<evidence type="ECO:0000256" key="1">
    <source>
        <dbReference type="ARBA" id="ARBA00023002"/>
    </source>
</evidence>
<proteinExistence type="predicted"/>
<dbReference type="Pfam" id="PF13738">
    <property type="entry name" value="Pyr_redox_3"/>
    <property type="match status" value="1"/>
</dbReference>
<dbReference type="Gene3D" id="3.50.50.60">
    <property type="entry name" value="FAD/NAD(P)-binding domain"/>
    <property type="match status" value="1"/>
</dbReference>
<dbReference type="PANTHER" id="PTHR43539">
    <property type="entry name" value="FLAVIN-BINDING MONOOXYGENASE-LIKE PROTEIN (AFU_ORTHOLOGUE AFUA_4G09220)"/>
    <property type="match status" value="1"/>
</dbReference>
<keyword evidence="3" id="KW-1185">Reference proteome</keyword>
<accession>A0A2T4BQX6</accession>
<dbReference type="GO" id="GO:0050660">
    <property type="term" value="F:flavin adenine dinucleotide binding"/>
    <property type="evidence" value="ECO:0007669"/>
    <property type="project" value="TreeGrafter"/>
</dbReference>
<reference evidence="2 3" key="1">
    <citation type="submission" date="2016-07" db="EMBL/GenBank/DDBJ databases">
        <title>Multiple horizontal gene transfer events from other fungi enriched the ability of initially mycotrophic Trichoderma (Ascomycota) to feed on dead plant biomass.</title>
        <authorList>
            <consortium name="DOE Joint Genome Institute"/>
            <person name="Aerts A."/>
            <person name="Atanasova L."/>
            <person name="Chenthamara K."/>
            <person name="Zhang J."/>
            <person name="Grujic M."/>
            <person name="Henrissat B."/>
            <person name="Kuo A."/>
            <person name="Salamov A."/>
            <person name="Lipzen A."/>
            <person name="Labutti K."/>
            <person name="Barry K."/>
            <person name="Miao Y."/>
            <person name="Rahimi M.J."/>
            <person name="Shen Q."/>
            <person name="Grigoriev I.V."/>
            <person name="Kubicek C.P."/>
            <person name="Druzhinina I.S."/>
        </authorList>
    </citation>
    <scope>NUCLEOTIDE SEQUENCE [LARGE SCALE GENOMIC DNA]</scope>
    <source>
        <strain evidence="2 3">ATCC 18648</strain>
    </source>
</reference>
<dbReference type="SUPFAM" id="SSF54427">
    <property type="entry name" value="NTF2-like"/>
    <property type="match status" value="1"/>
</dbReference>
<dbReference type="STRING" id="983965.A0A2T4BQX6"/>
<dbReference type="InterPro" id="IPR032710">
    <property type="entry name" value="NTF2-like_dom_sf"/>
</dbReference>
<gene>
    <name evidence="2" type="ORF">M440DRAFT_1364937</name>
</gene>
<dbReference type="EMBL" id="KZ679146">
    <property type="protein sequence ID" value="PTB71676.1"/>
    <property type="molecule type" value="Genomic_DNA"/>
</dbReference>
<dbReference type="GO" id="GO:0004497">
    <property type="term" value="F:monooxygenase activity"/>
    <property type="evidence" value="ECO:0007669"/>
    <property type="project" value="TreeGrafter"/>
</dbReference>
<evidence type="ECO:0000313" key="3">
    <source>
        <dbReference type="Proteomes" id="UP000240760"/>
    </source>
</evidence>
<dbReference type="InterPro" id="IPR050982">
    <property type="entry name" value="Auxin_biosynth/cation_transpt"/>
</dbReference>
<keyword evidence="1" id="KW-0560">Oxidoreductase</keyword>
<dbReference type="AlphaFoldDB" id="A0A2T4BQX6"/>
<dbReference type="OrthoDB" id="74360at2759"/>
<name>A0A2T4BQX6_TRILO</name>
<evidence type="ECO:0000313" key="2">
    <source>
        <dbReference type="EMBL" id="PTB71676.1"/>
    </source>
</evidence>
<sequence length="636" mass="70506">MAAPPPLHSQLATSERAAPGSINIRPAEIPRSAFIPPADLDVNQTALDVVAALNEALAKGDYEGASRLFVDLGFWRDHLALTWEFHTAQGPEAIRSLLQTSDQSRDGFRLKEIEIDTSSDFRAPRLVPLDGEDQVTGIHFFIEFETVIGEGEGVARLVNDNGTWKFFTLYTTLHSITGHEERINDRRPLGAEHGAQPGRQNWAQRRMLDLEYKDSEPTVLVIGAGQAGLTAAARLDLIGVDVLVIDQHARVGDNWAQRYDQLVLHDPVWYDHLPYVPFPALWPIYTPKDKMATFLRLYAECLDLNVWTSTSLGEATWDDDEGEWTVDVIRRHEDGSEETRTLHPRHIIQATGHSGVPNVPRFKGMETFRGDRICHSSDFPGASGEGQGKKAVIVGSCNSAHDIAQDFFEKGYDVTMVQRSSTFVTSSRSVKDIVLRAYCEGGPPTEDIDLEIQSHPLAVLKTLQISTTQRQVESDRALLEGLTRVGFKVDSGPSGAGLFFKYFQTGGGYYIDVGASELIIGRGIQVRSGQEVVEILPRGLRLAGGAELEADEIVLATGYGNMRERTREIFGDAVADRTHDVWGIGQGGEIRTIWQQSGHPGFWYHGGNLALCRYYSRALALQIKGIEEDFYTYGEK</sequence>
<organism evidence="2 3">
    <name type="scientific">Trichoderma longibrachiatum ATCC 18648</name>
    <dbReference type="NCBI Taxonomy" id="983965"/>
    <lineage>
        <taxon>Eukaryota</taxon>
        <taxon>Fungi</taxon>
        <taxon>Dikarya</taxon>
        <taxon>Ascomycota</taxon>
        <taxon>Pezizomycotina</taxon>
        <taxon>Sordariomycetes</taxon>
        <taxon>Hypocreomycetidae</taxon>
        <taxon>Hypocreales</taxon>
        <taxon>Hypocreaceae</taxon>
        <taxon>Trichoderma</taxon>
    </lineage>
</organism>
<dbReference type="PANTHER" id="PTHR43539:SF68">
    <property type="entry name" value="FLAVIN-BINDING MONOOXYGENASE-LIKE PROTEIN (AFU_ORTHOLOGUE AFUA_4G09220)"/>
    <property type="match status" value="1"/>
</dbReference>
<dbReference type="Proteomes" id="UP000240760">
    <property type="component" value="Unassembled WGS sequence"/>
</dbReference>
<dbReference type="PRINTS" id="PR00411">
    <property type="entry name" value="PNDRDTASEI"/>
</dbReference>
<dbReference type="InterPro" id="IPR036188">
    <property type="entry name" value="FAD/NAD-bd_sf"/>
</dbReference>
<protein>
    <submittedName>
        <fullName evidence="2">FAD/NAD(P)-binding domain-containing protein</fullName>
    </submittedName>
</protein>
<dbReference type="SUPFAM" id="SSF51905">
    <property type="entry name" value="FAD/NAD(P)-binding domain"/>
    <property type="match status" value="1"/>
</dbReference>